<protein>
    <submittedName>
        <fullName evidence="4">DUF3048 domain-containing protein</fullName>
    </submittedName>
</protein>
<accession>A0A9D1JGK4</accession>
<dbReference type="Pfam" id="PF11258">
    <property type="entry name" value="DUF3048"/>
    <property type="match status" value="1"/>
</dbReference>
<feature type="domain" description="DUF3048" evidence="2">
    <location>
        <begin position="77"/>
        <end position="221"/>
    </location>
</feature>
<feature type="compositionally biased region" description="Acidic residues" evidence="1">
    <location>
        <begin position="46"/>
        <end position="56"/>
    </location>
</feature>
<comment type="caution">
    <text evidence="4">The sequence shown here is derived from an EMBL/GenBank/DDBJ whole genome shotgun (WGS) entry which is preliminary data.</text>
</comment>
<dbReference type="Pfam" id="PF17479">
    <property type="entry name" value="DUF3048_C"/>
    <property type="match status" value="1"/>
</dbReference>
<reference evidence="4" key="1">
    <citation type="submission" date="2020-10" db="EMBL/GenBank/DDBJ databases">
        <authorList>
            <person name="Gilroy R."/>
        </authorList>
    </citation>
    <scope>NUCLEOTIDE SEQUENCE</scope>
    <source>
        <strain evidence="4">ChiSxjej1B13-7041</strain>
    </source>
</reference>
<organism evidence="4 5">
    <name type="scientific">Candidatus Egerieimonas intestinavium</name>
    <dbReference type="NCBI Taxonomy" id="2840777"/>
    <lineage>
        <taxon>Bacteria</taxon>
        <taxon>Bacillati</taxon>
        <taxon>Bacillota</taxon>
        <taxon>Clostridia</taxon>
        <taxon>Lachnospirales</taxon>
        <taxon>Lachnospiraceae</taxon>
        <taxon>Lachnospiraceae incertae sedis</taxon>
        <taxon>Candidatus Egerieimonas</taxon>
    </lineage>
</organism>
<gene>
    <name evidence="4" type="ORF">IAB98_11865</name>
</gene>
<evidence type="ECO:0000313" key="4">
    <source>
        <dbReference type="EMBL" id="HIR94104.1"/>
    </source>
</evidence>
<feature type="region of interest" description="Disordered" evidence="1">
    <location>
        <begin position="23"/>
        <end position="64"/>
    </location>
</feature>
<dbReference type="PROSITE" id="PS51257">
    <property type="entry name" value="PROKAR_LIPOPROTEIN"/>
    <property type="match status" value="1"/>
</dbReference>
<evidence type="ECO:0000313" key="5">
    <source>
        <dbReference type="Proteomes" id="UP000886841"/>
    </source>
</evidence>
<dbReference type="AlphaFoldDB" id="A0A9D1JGK4"/>
<feature type="domain" description="DUF3048" evidence="3">
    <location>
        <begin position="253"/>
        <end position="363"/>
    </location>
</feature>
<dbReference type="EMBL" id="DVHU01000106">
    <property type="protein sequence ID" value="HIR94104.1"/>
    <property type="molecule type" value="Genomic_DNA"/>
</dbReference>
<dbReference type="Proteomes" id="UP000886841">
    <property type="component" value="Unassembled WGS sequence"/>
</dbReference>
<name>A0A9D1JGK4_9FIRM</name>
<dbReference type="InterPro" id="IPR021416">
    <property type="entry name" value="DUF3048_N"/>
</dbReference>
<reference evidence="4" key="2">
    <citation type="journal article" date="2021" name="PeerJ">
        <title>Extensive microbial diversity within the chicken gut microbiome revealed by metagenomics and culture.</title>
        <authorList>
            <person name="Gilroy R."/>
            <person name="Ravi A."/>
            <person name="Getino M."/>
            <person name="Pursley I."/>
            <person name="Horton D.L."/>
            <person name="Alikhan N.F."/>
            <person name="Baker D."/>
            <person name="Gharbi K."/>
            <person name="Hall N."/>
            <person name="Watson M."/>
            <person name="Adriaenssens E.M."/>
            <person name="Foster-Nyarko E."/>
            <person name="Jarju S."/>
            <person name="Secka A."/>
            <person name="Antonio M."/>
            <person name="Oren A."/>
            <person name="Chaudhuri R.R."/>
            <person name="La Ragione R."/>
            <person name="Hildebrand F."/>
            <person name="Pallen M.J."/>
        </authorList>
    </citation>
    <scope>NUCLEOTIDE SEQUENCE</scope>
    <source>
        <strain evidence="4">ChiSxjej1B13-7041</strain>
    </source>
</reference>
<dbReference type="InterPro" id="IPR023158">
    <property type="entry name" value="YerB-like_sf"/>
</dbReference>
<sequence length="377" mass="42201">MKRRNWILGLALAGTILALTGCSKKNNAEPTPIPTVEPTETPTPEPTEEAPEEESPDVVSPVSSGEVIPEGMVKSYLTGEYVAEEIGRQRPIAIMLNNIYGALPQCGIDRAGVIYEAPAEGGISRLMGIFEDYQGEERIGSVRSCRDYFIFYAMGFDAVYAHYGQAVYAEKYLNLDEVNNLSGLDQYGDGITYYRSEDRQAPHNVFTDYDMLHAGIDAYGYSMDYSPDYEGYYQFAGVDERVDLAEGQTANTVKIPYVSQHPYFTYNPEEEVYYRFQYDEPHVDGNTGEQLTCKNIILQYSQWQAYDENGYLNIDTSSGGAGKYITNGKAIDITWTKDGEWGVTHYYDASGQEITLNPGRTWVDIVLNDYAGDVVIE</sequence>
<evidence type="ECO:0000256" key="1">
    <source>
        <dbReference type="SAM" id="MobiDB-lite"/>
    </source>
</evidence>
<evidence type="ECO:0000259" key="3">
    <source>
        <dbReference type="Pfam" id="PF17479"/>
    </source>
</evidence>
<feature type="compositionally biased region" description="Pro residues" evidence="1">
    <location>
        <begin position="31"/>
        <end position="45"/>
    </location>
</feature>
<dbReference type="InterPro" id="IPR035328">
    <property type="entry name" value="DUF3048_C"/>
</dbReference>
<dbReference type="SUPFAM" id="SSF159774">
    <property type="entry name" value="YerB-like"/>
    <property type="match status" value="1"/>
</dbReference>
<evidence type="ECO:0000259" key="2">
    <source>
        <dbReference type="Pfam" id="PF11258"/>
    </source>
</evidence>
<dbReference type="Gene3D" id="3.50.90.10">
    <property type="entry name" value="YerB-like"/>
    <property type="match status" value="1"/>
</dbReference>
<proteinExistence type="predicted"/>